<organism evidence="11 12">
    <name type="scientific">Trichogramma kaykai</name>
    <dbReference type="NCBI Taxonomy" id="54128"/>
    <lineage>
        <taxon>Eukaryota</taxon>
        <taxon>Metazoa</taxon>
        <taxon>Ecdysozoa</taxon>
        <taxon>Arthropoda</taxon>
        <taxon>Hexapoda</taxon>
        <taxon>Insecta</taxon>
        <taxon>Pterygota</taxon>
        <taxon>Neoptera</taxon>
        <taxon>Endopterygota</taxon>
        <taxon>Hymenoptera</taxon>
        <taxon>Apocrita</taxon>
        <taxon>Proctotrupomorpha</taxon>
        <taxon>Chalcidoidea</taxon>
        <taxon>Trichogrammatidae</taxon>
        <taxon>Trichogramma</taxon>
    </lineage>
</organism>
<name>A0ABD2W4R9_9HYME</name>
<dbReference type="PANTHER" id="PTHR46199:SF3">
    <property type="entry name" value="RAC GTPASE-ACTIVATING PROTEIN 1"/>
    <property type="match status" value="1"/>
</dbReference>
<evidence type="ECO:0000313" key="11">
    <source>
        <dbReference type="EMBL" id="KAL3387766.1"/>
    </source>
</evidence>
<dbReference type="AlphaFoldDB" id="A0ABD2W4R9"/>
<dbReference type="PROSITE" id="PS50238">
    <property type="entry name" value="RHOGAP"/>
    <property type="match status" value="1"/>
</dbReference>
<evidence type="ECO:0000313" key="12">
    <source>
        <dbReference type="Proteomes" id="UP001627154"/>
    </source>
</evidence>
<dbReference type="PROSITE" id="PS50081">
    <property type="entry name" value="ZF_DAG_PE_2"/>
    <property type="match status" value="1"/>
</dbReference>
<dbReference type="InterPro" id="IPR008936">
    <property type="entry name" value="Rho_GTPase_activation_prot"/>
</dbReference>
<evidence type="ECO:0000256" key="8">
    <source>
        <dbReference type="SAM" id="MobiDB-lite"/>
    </source>
</evidence>
<feature type="region of interest" description="Disordered" evidence="8">
    <location>
        <begin position="233"/>
        <end position="299"/>
    </location>
</feature>
<keyword evidence="6" id="KW-0862">Zinc</keyword>
<dbReference type="CDD" id="cd04382">
    <property type="entry name" value="RhoGAP_MgcRacGAP"/>
    <property type="match status" value="1"/>
</dbReference>
<proteinExistence type="predicted"/>
<comment type="caution">
    <text evidence="11">The sequence shown here is derived from an EMBL/GenBank/DDBJ whole genome shotgun (WGS) entry which is preliminary data.</text>
</comment>
<dbReference type="InterPro" id="IPR046349">
    <property type="entry name" value="C1-like_sf"/>
</dbReference>
<evidence type="ECO:0000256" key="3">
    <source>
        <dbReference type="ARBA" id="ARBA00022723"/>
    </source>
</evidence>
<evidence type="ECO:0008006" key="13">
    <source>
        <dbReference type="Google" id="ProtNLM"/>
    </source>
</evidence>
<dbReference type="Proteomes" id="UP001627154">
    <property type="component" value="Unassembled WGS sequence"/>
</dbReference>
<keyword evidence="4" id="KW-0863">Zinc-finger</keyword>
<dbReference type="InterPro" id="IPR002219">
    <property type="entry name" value="PKC_DAG/PE"/>
</dbReference>
<keyword evidence="5" id="KW-0221">Differentiation</keyword>
<evidence type="ECO:0000256" key="1">
    <source>
        <dbReference type="ARBA" id="ARBA00022468"/>
    </source>
</evidence>
<evidence type="ECO:0000256" key="5">
    <source>
        <dbReference type="ARBA" id="ARBA00022782"/>
    </source>
</evidence>
<evidence type="ECO:0000259" key="10">
    <source>
        <dbReference type="PROSITE" id="PS50238"/>
    </source>
</evidence>
<evidence type="ECO:0000256" key="7">
    <source>
        <dbReference type="ARBA" id="ARBA00022871"/>
    </source>
</evidence>
<gene>
    <name evidence="11" type="ORF">TKK_016871</name>
</gene>
<feature type="domain" description="Rho-GAP" evidence="10">
    <location>
        <begin position="381"/>
        <end position="567"/>
    </location>
</feature>
<feature type="domain" description="Phorbol-ester/DAG-type" evidence="9">
    <location>
        <begin position="315"/>
        <end position="364"/>
    </location>
</feature>
<protein>
    <recommendedName>
        <fullName evidence="13">Rac GTPase-activating protein 1</fullName>
    </recommendedName>
</protein>
<dbReference type="SMART" id="SM00109">
    <property type="entry name" value="C1"/>
    <property type="match status" value="1"/>
</dbReference>
<dbReference type="Pfam" id="PF00130">
    <property type="entry name" value="C1_1"/>
    <property type="match status" value="1"/>
</dbReference>
<evidence type="ECO:0000256" key="6">
    <source>
        <dbReference type="ARBA" id="ARBA00022833"/>
    </source>
</evidence>
<dbReference type="FunFam" id="3.30.60.20:FF:000033">
    <property type="entry name" value="Rac GTPase-activating protein 1"/>
    <property type="match status" value="1"/>
</dbReference>
<dbReference type="EMBL" id="JBJJXI010000136">
    <property type="protein sequence ID" value="KAL3387766.1"/>
    <property type="molecule type" value="Genomic_DNA"/>
</dbReference>
<dbReference type="SUPFAM" id="SSF57889">
    <property type="entry name" value="Cysteine-rich domain"/>
    <property type="match status" value="1"/>
</dbReference>
<keyword evidence="3" id="KW-0479">Metal-binding</keyword>
<dbReference type="SUPFAM" id="SSF48350">
    <property type="entry name" value="GTPase activation domain, GAP"/>
    <property type="match status" value="1"/>
</dbReference>
<evidence type="ECO:0000259" key="9">
    <source>
        <dbReference type="PROSITE" id="PS50081"/>
    </source>
</evidence>
<dbReference type="GO" id="GO:0008270">
    <property type="term" value="F:zinc ion binding"/>
    <property type="evidence" value="ECO:0007669"/>
    <property type="project" value="UniProtKB-KW"/>
</dbReference>
<dbReference type="PANTHER" id="PTHR46199">
    <property type="entry name" value="RAC GTPASE-ACTIVATING PROTEIN 1"/>
    <property type="match status" value="1"/>
</dbReference>
<feature type="compositionally biased region" description="Basic and acidic residues" evidence="8">
    <location>
        <begin position="242"/>
        <end position="265"/>
    </location>
</feature>
<evidence type="ECO:0000256" key="2">
    <source>
        <dbReference type="ARBA" id="ARBA00022473"/>
    </source>
</evidence>
<dbReference type="PROSITE" id="PS00479">
    <property type="entry name" value="ZF_DAG_PE_1"/>
    <property type="match status" value="1"/>
</dbReference>
<dbReference type="Pfam" id="PF00620">
    <property type="entry name" value="RhoGAP"/>
    <property type="match status" value="1"/>
</dbReference>
<keyword evidence="2" id="KW-0217">Developmental protein</keyword>
<evidence type="ECO:0000256" key="4">
    <source>
        <dbReference type="ARBA" id="ARBA00022771"/>
    </source>
</evidence>
<dbReference type="Gene3D" id="3.30.60.20">
    <property type="match status" value="1"/>
</dbReference>
<dbReference type="InterPro" id="IPR000198">
    <property type="entry name" value="RhoGAP_dom"/>
</dbReference>
<reference evidence="11 12" key="1">
    <citation type="journal article" date="2024" name="bioRxiv">
        <title>A reference genome for Trichogramma kaykai: A tiny desert-dwelling parasitoid wasp with competing sex-ratio distorters.</title>
        <authorList>
            <person name="Culotta J."/>
            <person name="Lindsey A.R."/>
        </authorList>
    </citation>
    <scope>NUCLEOTIDE SEQUENCE [LARGE SCALE GENOMIC DNA]</scope>
    <source>
        <strain evidence="11 12">KSX58</strain>
    </source>
</reference>
<dbReference type="GO" id="GO:0007283">
    <property type="term" value="P:spermatogenesis"/>
    <property type="evidence" value="ECO:0007669"/>
    <property type="project" value="UniProtKB-KW"/>
</dbReference>
<sequence length="628" mass="69874">MSTPPALSILAAHDELTRCSNVLVNGSCEGEFLQFVINQEEIRQKWLTSVQECQRLHNALDKAHQEAADLDRKLCHARRLLDDEKKKRKIAEDERLASDRHMMLIRDILFMNGGRVINDDTREQIQHLINGTLNKGRKSSGKEHTNDKLNTIAELDSTGTLLSDLSHFSKSEDDLDASIILQEKHKRNWKDHRPSGEHKRRRSIKRTAELNTSDCVVAKTRVVVPKDGPVTATTTIEAVPTDNKENSQSRNSSHDKKLRRSDGGRKSRTSLTDDCLPTPSAPQAEIISTNSDSDNVFKPSPNINGYTFGARTTRAHVFISKKVIRPEVCSPCGKRIGFGKCVVKCRDCRALAHTQCRDLVPLPCVPTGNTPTLRGATGTIADYTPMVSPMVPSLVVHCINEVELRGMSEQGLYRLSGNVTDVKALKEKFLRGRGAPNLSEVDIPTICSTLKDFLRSLKEPLITVGLWSDFVKAAAIRDPQDAETAMFQAVSELPQPNRDTLAFLILHLQRVSSTPECKMPIGNLARVFGPTLVGYSCSQPSNNTMLSETKNQSAVVECLLRMSSDYWAHFINSDQNNEIGTPQIGDLRRTTSAESLAKRGFFNTPISSSKLFSKKNKKYFATPPSKLY</sequence>
<dbReference type="CDD" id="cd20821">
    <property type="entry name" value="C1_MgcRacGAP"/>
    <property type="match status" value="1"/>
</dbReference>
<accession>A0ABD2W4R9</accession>
<keyword evidence="12" id="KW-1185">Reference proteome</keyword>
<dbReference type="SMART" id="SM00324">
    <property type="entry name" value="RhoGAP"/>
    <property type="match status" value="1"/>
</dbReference>
<dbReference type="GO" id="GO:0030154">
    <property type="term" value="P:cell differentiation"/>
    <property type="evidence" value="ECO:0007669"/>
    <property type="project" value="UniProtKB-KW"/>
</dbReference>
<dbReference type="Gene3D" id="1.10.555.10">
    <property type="entry name" value="Rho GTPase activation protein"/>
    <property type="match status" value="1"/>
</dbReference>
<keyword evidence="1" id="KW-0343">GTPase activation</keyword>
<dbReference type="GO" id="GO:0005096">
    <property type="term" value="F:GTPase activator activity"/>
    <property type="evidence" value="ECO:0007669"/>
    <property type="project" value="UniProtKB-KW"/>
</dbReference>
<feature type="region of interest" description="Disordered" evidence="8">
    <location>
        <begin position="186"/>
        <end position="206"/>
    </location>
</feature>
<keyword evidence="7" id="KW-0744">Spermatogenesis</keyword>